<keyword evidence="2" id="KW-0378">Hydrolase</keyword>
<name>A0A1H3ILT0_9PROT</name>
<gene>
    <name evidence="9" type="ORF">SAMN05421881_102730</name>
</gene>
<evidence type="ECO:0000259" key="8">
    <source>
        <dbReference type="SMART" id="SM00833"/>
    </source>
</evidence>
<evidence type="ECO:0000256" key="6">
    <source>
        <dbReference type="ARBA" id="ARBA00049117"/>
    </source>
</evidence>
<proteinExistence type="inferred from homology"/>
<feature type="compositionally biased region" description="Polar residues" evidence="7">
    <location>
        <begin position="260"/>
        <end position="272"/>
    </location>
</feature>
<evidence type="ECO:0000313" key="9">
    <source>
        <dbReference type="EMBL" id="SDY28642.1"/>
    </source>
</evidence>
<dbReference type="InterPro" id="IPR027417">
    <property type="entry name" value="P-loop_NTPase"/>
</dbReference>
<evidence type="ECO:0000313" key="10">
    <source>
        <dbReference type="Proteomes" id="UP000198640"/>
    </source>
</evidence>
<evidence type="ECO:0000256" key="4">
    <source>
        <dbReference type="ARBA" id="ARBA00034320"/>
    </source>
</evidence>
<reference evidence="9 10" key="1">
    <citation type="submission" date="2016-10" db="EMBL/GenBank/DDBJ databases">
        <authorList>
            <person name="de Groot N.N."/>
        </authorList>
    </citation>
    <scope>NUCLEOTIDE SEQUENCE [LARGE SCALE GENOMIC DNA]</scope>
    <source>
        <strain evidence="9 10">Nm1</strain>
    </source>
</reference>
<evidence type="ECO:0000256" key="1">
    <source>
        <dbReference type="ARBA" id="ARBA00022741"/>
    </source>
</evidence>
<dbReference type="InterPro" id="IPR003495">
    <property type="entry name" value="CobW/HypB/UreG_nucleotide-bd"/>
</dbReference>
<dbReference type="GO" id="GO:0005737">
    <property type="term" value="C:cytoplasm"/>
    <property type="evidence" value="ECO:0007669"/>
    <property type="project" value="TreeGrafter"/>
</dbReference>
<dbReference type="RefSeq" id="WP_090413986.1">
    <property type="nucleotide sequence ID" value="NZ_FNOY01000027.1"/>
</dbReference>
<comment type="similarity">
    <text evidence="4">Belongs to the SIMIBI class G3E GTPase family. ZNG1 subfamily.</text>
</comment>
<dbReference type="PANTHER" id="PTHR13748">
    <property type="entry name" value="COBW-RELATED"/>
    <property type="match status" value="1"/>
</dbReference>
<evidence type="ECO:0000256" key="3">
    <source>
        <dbReference type="ARBA" id="ARBA00023186"/>
    </source>
</evidence>
<comment type="function">
    <text evidence="5">Zinc chaperone that directly transfers zinc cofactor to target proteins, thereby activating them. Zinc is transferred from the CXCC motif in the GTPase domain to the zinc binding site in target proteins in a process requiring GTP hydrolysis.</text>
</comment>
<dbReference type="PANTHER" id="PTHR13748:SF62">
    <property type="entry name" value="COBW DOMAIN-CONTAINING PROTEIN"/>
    <property type="match status" value="1"/>
</dbReference>
<keyword evidence="3" id="KW-0143">Chaperone</keyword>
<organism evidence="9 10">
    <name type="scientific">Nitrosomonas halophila</name>
    <dbReference type="NCBI Taxonomy" id="44576"/>
    <lineage>
        <taxon>Bacteria</taxon>
        <taxon>Pseudomonadati</taxon>
        <taxon>Pseudomonadota</taxon>
        <taxon>Betaproteobacteria</taxon>
        <taxon>Nitrosomonadales</taxon>
        <taxon>Nitrosomonadaceae</taxon>
        <taxon>Nitrosomonas</taxon>
    </lineage>
</organism>
<keyword evidence="10" id="KW-1185">Reference proteome</keyword>
<accession>A0A1H3ILT0</accession>
<dbReference type="SUPFAM" id="SSF52540">
    <property type="entry name" value="P-loop containing nucleoside triphosphate hydrolases"/>
    <property type="match status" value="1"/>
</dbReference>
<dbReference type="InterPro" id="IPR011629">
    <property type="entry name" value="CobW-like_C"/>
</dbReference>
<dbReference type="Gene3D" id="3.30.1220.10">
    <property type="entry name" value="CobW-like, C-terminal domain"/>
    <property type="match status" value="1"/>
</dbReference>
<dbReference type="STRING" id="44576.SAMN05421881_102730"/>
<dbReference type="SUPFAM" id="SSF90002">
    <property type="entry name" value="Hypothetical protein YjiA, C-terminal domain"/>
    <property type="match status" value="1"/>
</dbReference>
<dbReference type="EMBL" id="FNOY01000027">
    <property type="protein sequence ID" value="SDY28642.1"/>
    <property type="molecule type" value="Genomic_DNA"/>
</dbReference>
<protein>
    <submittedName>
        <fullName evidence="9">GTPase, G3E family</fullName>
    </submittedName>
</protein>
<dbReference type="AlphaFoldDB" id="A0A1H3ILT0"/>
<dbReference type="Proteomes" id="UP000198640">
    <property type="component" value="Unassembled WGS sequence"/>
</dbReference>
<dbReference type="InterPro" id="IPR051316">
    <property type="entry name" value="Zinc-reg_GTPase_activator"/>
</dbReference>
<dbReference type="Gene3D" id="3.40.50.300">
    <property type="entry name" value="P-loop containing nucleotide triphosphate hydrolases"/>
    <property type="match status" value="1"/>
</dbReference>
<comment type="catalytic activity">
    <reaction evidence="6">
        <text>GTP + H2O = GDP + phosphate + H(+)</text>
        <dbReference type="Rhea" id="RHEA:19669"/>
        <dbReference type="ChEBI" id="CHEBI:15377"/>
        <dbReference type="ChEBI" id="CHEBI:15378"/>
        <dbReference type="ChEBI" id="CHEBI:37565"/>
        <dbReference type="ChEBI" id="CHEBI:43474"/>
        <dbReference type="ChEBI" id="CHEBI:58189"/>
    </reaction>
    <physiologicalReaction direction="left-to-right" evidence="6">
        <dbReference type="Rhea" id="RHEA:19670"/>
    </physiologicalReaction>
</comment>
<dbReference type="OrthoDB" id="9808822at2"/>
<dbReference type="GO" id="GO:0016787">
    <property type="term" value="F:hydrolase activity"/>
    <property type="evidence" value="ECO:0007669"/>
    <property type="project" value="UniProtKB-KW"/>
</dbReference>
<sequence length="379" mass="41904">MTTDSKPAHNLVPIWVLSGFLGSGKTTLLNHLIKQPDLRDTLVIINEFGETSLDHLLVTHSDEDMVVTLDNGCVCCNIRHDLSTTLKQVTWRFSRNGKRQFNRVVIETTGLADPAPIVHTLMTDETLAAHYRLEALIATVDCVNGAASLSLHPEAAKQIAIADCLIITKSDLTSPKQLAELHQQLTALNPIAQHLTALNGRIDPHQLLGQRFSIDQTSPDIRTWLAGNKHPAAPTARARLHYQPIRQPGQLAQPLRNKPRLSNTPSTSSQGGHGNIQTFCLTFAEPLAPDLFDQWLGLLVGFKGSNLLRVKGFINLKNRAGPTVIHGVQHIFHPPVELDAWPSEDRSTRIVFITRDLDPSIIERTFNAFAAKHMPLESE</sequence>
<dbReference type="Pfam" id="PF07683">
    <property type="entry name" value="CobW_C"/>
    <property type="match status" value="1"/>
</dbReference>
<feature type="region of interest" description="Disordered" evidence="7">
    <location>
        <begin position="248"/>
        <end position="272"/>
    </location>
</feature>
<dbReference type="Pfam" id="PF02492">
    <property type="entry name" value="cobW"/>
    <property type="match status" value="1"/>
</dbReference>
<evidence type="ECO:0000256" key="5">
    <source>
        <dbReference type="ARBA" id="ARBA00045658"/>
    </source>
</evidence>
<evidence type="ECO:0000256" key="7">
    <source>
        <dbReference type="SAM" id="MobiDB-lite"/>
    </source>
</evidence>
<dbReference type="CDD" id="cd03112">
    <property type="entry name" value="CobW-like"/>
    <property type="match status" value="1"/>
</dbReference>
<keyword evidence="1" id="KW-0547">Nucleotide-binding</keyword>
<evidence type="ECO:0000256" key="2">
    <source>
        <dbReference type="ARBA" id="ARBA00022801"/>
    </source>
</evidence>
<feature type="domain" description="CobW C-terminal" evidence="8">
    <location>
        <begin position="276"/>
        <end position="370"/>
    </location>
</feature>
<dbReference type="GO" id="GO:0000166">
    <property type="term" value="F:nucleotide binding"/>
    <property type="evidence" value="ECO:0007669"/>
    <property type="project" value="UniProtKB-KW"/>
</dbReference>
<dbReference type="SMART" id="SM00833">
    <property type="entry name" value="CobW_C"/>
    <property type="match status" value="1"/>
</dbReference>
<dbReference type="InterPro" id="IPR036627">
    <property type="entry name" value="CobW-likC_sf"/>
</dbReference>